<dbReference type="SUPFAM" id="SSF49417">
    <property type="entry name" value="p53-like transcription factors"/>
    <property type="match status" value="1"/>
</dbReference>
<feature type="compositionally biased region" description="Low complexity" evidence="1">
    <location>
        <begin position="53"/>
        <end position="62"/>
    </location>
</feature>
<feature type="region of interest" description="Disordered" evidence="1">
    <location>
        <begin position="211"/>
        <end position="230"/>
    </location>
</feature>
<name>S4R8L8_PETMA</name>
<dbReference type="GO" id="GO:0000981">
    <property type="term" value="F:DNA-binding transcription factor activity, RNA polymerase II-specific"/>
    <property type="evidence" value="ECO:0007669"/>
    <property type="project" value="TreeGrafter"/>
</dbReference>
<feature type="domain" description="RHD" evidence="2">
    <location>
        <begin position="180"/>
        <end position="300"/>
    </location>
</feature>
<dbReference type="OMA" id="DERDSPC"/>
<evidence type="ECO:0000256" key="1">
    <source>
        <dbReference type="SAM" id="MobiDB-lite"/>
    </source>
</evidence>
<dbReference type="Gene3D" id="2.60.40.340">
    <property type="entry name" value="Rel homology domain (RHD), DNA-binding domain"/>
    <property type="match status" value="1"/>
</dbReference>
<evidence type="ECO:0000313" key="3">
    <source>
        <dbReference type="Ensembl" id="ENSPMAP00000001549.1"/>
    </source>
</evidence>
<accession>S4R8L8</accession>
<dbReference type="PROSITE" id="PS50254">
    <property type="entry name" value="REL_2"/>
    <property type="match status" value="1"/>
</dbReference>
<dbReference type="InterPro" id="IPR008366">
    <property type="entry name" value="NFAT"/>
</dbReference>
<dbReference type="AlphaFoldDB" id="S4R8L8"/>
<dbReference type="GO" id="GO:0033173">
    <property type="term" value="P:calcineurin-NFAT signaling cascade"/>
    <property type="evidence" value="ECO:0007669"/>
    <property type="project" value="TreeGrafter"/>
</dbReference>
<reference evidence="3" key="1">
    <citation type="submission" date="2025-08" db="UniProtKB">
        <authorList>
            <consortium name="Ensembl"/>
        </authorList>
    </citation>
    <scope>IDENTIFICATION</scope>
</reference>
<dbReference type="PANTHER" id="PTHR12533:SF7">
    <property type="entry name" value="NFAT NUCLEAR FACTOR, ISOFORM B"/>
    <property type="match status" value="1"/>
</dbReference>
<dbReference type="Pfam" id="PF00554">
    <property type="entry name" value="RHD_DNA_bind"/>
    <property type="match status" value="1"/>
</dbReference>
<reference evidence="3" key="2">
    <citation type="submission" date="2025-09" db="UniProtKB">
        <authorList>
            <consortium name="Ensembl"/>
        </authorList>
    </citation>
    <scope>IDENTIFICATION</scope>
</reference>
<dbReference type="STRING" id="7757.ENSPMAP00000001549"/>
<feature type="compositionally biased region" description="Gly residues" evidence="1">
    <location>
        <begin position="108"/>
        <end position="118"/>
    </location>
</feature>
<sequence>SPRHSPSGSPRTSITEENYLSPRPSSPCGKRRHSGADASAPSPSRTPSPLPSPRSLGLAEPAGRGGGGSCSPTGASPDLGPVPGAAVLDISESVPPKARRTSLDQASAGGGGGGGGGVGDERDSPCDSFQQHCAKKDLPPVLASPALHMAGDNFLAVPPLFSWKSSLPVAPCAPPPPPSTSLPSLDWQLPSAAGPYELRVDVQPKSHHRAHYETEGSRGAVKATTGGHPVVKPHSLVATEKPLNLQMFIGTADERLLRPHAFYQVHRITGKTVATPSQECVLTGTKVLEIPILPENGMTA</sequence>
<protein>
    <recommendedName>
        <fullName evidence="2">RHD domain-containing protein</fullName>
    </recommendedName>
</protein>
<dbReference type="PANTHER" id="PTHR12533">
    <property type="entry name" value="NFAT"/>
    <property type="match status" value="1"/>
</dbReference>
<feature type="compositionally biased region" description="Polar residues" evidence="1">
    <location>
        <begin position="1"/>
        <end position="18"/>
    </location>
</feature>
<dbReference type="InterPro" id="IPR008967">
    <property type="entry name" value="p53-like_TF_DNA-bd_sf"/>
</dbReference>
<dbReference type="InterPro" id="IPR037059">
    <property type="entry name" value="RHD_DNA_bind_dom_sf"/>
</dbReference>
<dbReference type="GO" id="GO:0000978">
    <property type="term" value="F:RNA polymerase II cis-regulatory region sequence-specific DNA binding"/>
    <property type="evidence" value="ECO:0007669"/>
    <property type="project" value="TreeGrafter"/>
</dbReference>
<evidence type="ECO:0000259" key="2">
    <source>
        <dbReference type="PROSITE" id="PS50254"/>
    </source>
</evidence>
<organism evidence="3">
    <name type="scientific">Petromyzon marinus</name>
    <name type="common">Sea lamprey</name>
    <dbReference type="NCBI Taxonomy" id="7757"/>
    <lineage>
        <taxon>Eukaryota</taxon>
        <taxon>Metazoa</taxon>
        <taxon>Chordata</taxon>
        <taxon>Craniata</taxon>
        <taxon>Vertebrata</taxon>
        <taxon>Cyclostomata</taxon>
        <taxon>Hyperoartia</taxon>
        <taxon>Petromyzontiformes</taxon>
        <taxon>Petromyzontidae</taxon>
        <taxon>Petromyzon</taxon>
    </lineage>
</organism>
<dbReference type="InterPro" id="IPR011539">
    <property type="entry name" value="RHD_DNA_bind_dom"/>
</dbReference>
<proteinExistence type="predicted"/>
<dbReference type="Ensembl" id="ENSPMAT00000001556.1">
    <property type="protein sequence ID" value="ENSPMAP00000001549.1"/>
    <property type="gene ID" value="ENSPMAG00000001401.1"/>
</dbReference>
<dbReference type="GO" id="GO:0005667">
    <property type="term" value="C:transcription regulator complex"/>
    <property type="evidence" value="ECO:0007669"/>
    <property type="project" value="TreeGrafter"/>
</dbReference>
<feature type="region of interest" description="Disordered" evidence="1">
    <location>
        <begin position="1"/>
        <end position="131"/>
    </location>
</feature>
<dbReference type="HOGENOM" id="CLU_929223_0_0_1"/>
<dbReference type="GeneTree" id="ENSGT00940000156131"/>